<organism evidence="1 2">
    <name type="scientific">Candidula unifasciata</name>
    <dbReference type="NCBI Taxonomy" id="100452"/>
    <lineage>
        <taxon>Eukaryota</taxon>
        <taxon>Metazoa</taxon>
        <taxon>Spiralia</taxon>
        <taxon>Lophotrochozoa</taxon>
        <taxon>Mollusca</taxon>
        <taxon>Gastropoda</taxon>
        <taxon>Heterobranchia</taxon>
        <taxon>Euthyneura</taxon>
        <taxon>Panpulmonata</taxon>
        <taxon>Eupulmonata</taxon>
        <taxon>Stylommatophora</taxon>
        <taxon>Helicina</taxon>
        <taxon>Helicoidea</taxon>
        <taxon>Geomitridae</taxon>
        <taxon>Candidula</taxon>
    </lineage>
</organism>
<feature type="non-terminal residue" evidence="1">
    <location>
        <position position="82"/>
    </location>
</feature>
<proteinExistence type="predicted"/>
<dbReference type="Proteomes" id="UP000678393">
    <property type="component" value="Unassembled WGS sequence"/>
</dbReference>
<protein>
    <submittedName>
        <fullName evidence="1">Uncharacterized protein</fullName>
    </submittedName>
</protein>
<keyword evidence="2" id="KW-1185">Reference proteome</keyword>
<dbReference type="EMBL" id="CAJHNH020005301">
    <property type="protein sequence ID" value="CAG5132360.1"/>
    <property type="molecule type" value="Genomic_DNA"/>
</dbReference>
<gene>
    <name evidence="1" type="ORF">CUNI_LOCUS17918</name>
</gene>
<evidence type="ECO:0000313" key="1">
    <source>
        <dbReference type="EMBL" id="CAG5132360.1"/>
    </source>
</evidence>
<comment type="caution">
    <text evidence="1">The sequence shown here is derived from an EMBL/GenBank/DDBJ whole genome shotgun (WGS) entry which is preliminary data.</text>
</comment>
<name>A0A8S3ZWE6_9EUPU</name>
<evidence type="ECO:0000313" key="2">
    <source>
        <dbReference type="Proteomes" id="UP000678393"/>
    </source>
</evidence>
<accession>A0A8S3ZWE6</accession>
<dbReference type="AlphaFoldDB" id="A0A8S3ZWE6"/>
<sequence length="82" mass="9422">MMASIIISRRLTAEVKTDDDDRNVATHRHSAPMDRKLILPTSLQSIENYFSPRRTALSFKHCAEVKTDDDGFNYYFTALNGR</sequence>
<reference evidence="1" key="1">
    <citation type="submission" date="2021-04" db="EMBL/GenBank/DDBJ databases">
        <authorList>
            <consortium name="Molecular Ecology Group"/>
        </authorList>
    </citation>
    <scope>NUCLEOTIDE SEQUENCE</scope>
</reference>